<evidence type="ECO:0000313" key="2">
    <source>
        <dbReference type="Proteomes" id="UP000247832"/>
    </source>
</evidence>
<dbReference type="InterPro" id="IPR023214">
    <property type="entry name" value="HAD_sf"/>
</dbReference>
<dbReference type="InterPro" id="IPR006439">
    <property type="entry name" value="HAD-SF_hydro_IA"/>
</dbReference>
<dbReference type="SUPFAM" id="SSF56784">
    <property type="entry name" value="HAD-like"/>
    <property type="match status" value="1"/>
</dbReference>
<dbReference type="InterPro" id="IPR036412">
    <property type="entry name" value="HAD-like_sf"/>
</dbReference>
<dbReference type="AlphaFoldDB" id="A0A2V5LYQ2"/>
<name>A0A2V5LYQ2_9MICC</name>
<reference evidence="1 2" key="1">
    <citation type="submission" date="2018-05" db="EMBL/GenBank/DDBJ databases">
        <title>Genetic diversity of glacier-inhabiting Cryobacterium bacteria in China and description of Cryobacterium mengkeensis sp. nov. and Arthrobacter glacialis sp. nov.</title>
        <authorList>
            <person name="Liu Q."/>
            <person name="Xin Y.-H."/>
        </authorList>
    </citation>
    <scope>NUCLEOTIDE SEQUENCE [LARGE SCALE GENOMIC DNA]</scope>
    <source>
        <strain evidence="1 2">LI2</strain>
    </source>
</reference>
<dbReference type="Proteomes" id="UP000247832">
    <property type="component" value="Unassembled WGS sequence"/>
</dbReference>
<protein>
    <recommendedName>
        <fullName evidence="3">Haloacid dehalogenase</fullName>
    </recommendedName>
</protein>
<organism evidence="1 2">
    <name type="scientific">Arthrobacter livingstonensis</name>
    <dbReference type="NCBI Taxonomy" id="670078"/>
    <lineage>
        <taxon>Bacteria</taxon>
        <taxon>Bacillati</taxon>
        <taxon>Actinomycetota</taxon>
        <taxon>Actinomycetes</taxon>
        <taxon>Micrococcales</taxon>
        <taxon>Micrococcaceae</taxon>
        <taxon>Arthrobacter</taxon>
    </lineage>
</organism>
<keyword evidence="2" id="KW-1185">Reference proteome</keyword>
<proteinExistence type="predicted"/>
<dbReference type="EMBL" id="QJVD01000003">
    <property type="protein sequence ID" value="PYI69037.1"/>
    <property type="molecule type" value="Genomic_DNA"/>
</dbReference>
<dbReference type="Gene3D" id="3.40.50.1000">
    <property type="entry name" value="HAD superfamily/HAD-like"/>
    <property type="match status" value="1"/>
</dbReference>
<gene>
    <name evidence="1" type="ORF">CVV68_04390</name>
</gene>
<sequence>MARSNELTGRWYRQVLAKPAAEIFDIALSRAGRSPQETLFIDDRDENLRAAEALGIQTHRFATAEGLSQVLRGIEHRTAAGASAVVLTSIDANP</sequence>
<dbReference type="OrthoDB" id="9797415at2"/>
<evidence type="ECO:0008006" key="3">
    <source>
        <dbReference type="Google" id="ProtNLM"/>
    </source>
</evidence>
<dbReference type="Pfam" id="PF13242">
    <property type="entry name" value="Hydrolase_like"/>
    <property type="match status" value="1"/>
</dbReference>
<dbReference type="NCBIfam" id="TIGR01509">
    <property type="entry name" value="HAD-SF-IA-v3"/>
    <property type="match status" value="1"/>
</dbReference>
<comment type="caution">
    <text evidence="1">The sequence shown here is derived from an EMBL/GenBank/DDBJ whole genome shotgun (WGS) entry which is preliminary data.</text>
</comment>
<evidence type="ECO:0000313" key="1">
    <source>
        <dbReference type="EMBL" id="PYI69037.1"/>
    </source>
</evidence>
<accession>A0A2V5LYQ2</accession>